<reference evidence="2" key="1">
    <citation type="journal article" date="2013" name="PLoS Genet.">
        <title>The genome of Spraguea lophii and the basis of host-microsporidian interactions.</title>
        <authorList>
            <person name="Campbell S.E."/>
            <person name="Williams T.A."/>
            <person name="Yousuf A."/>
            <person name="Soanes D.M."/>
            <person name="Paszkiewicz K.H."/>
            <person name="Williams B.A.P."/>
        </authorList>
    </citation>
    <scope>NUCLEOTIDE SEQUENCE [LARGE SCALE GENOMIC DNA]</scope>
    <source>
        <strain evidence="2">42_110</strain>
    </source>
</reference>
<gene>
    <name evidence="1" type="ORF">SLOPH_1189</name>
</gene>
<sequence>MEKMTLLYEHHLLPLRNHNKMSVKQDGCLIAIFHAGILTIYKPNGYLLKVQHLNGINCKKVLWLEDNVILVGKDKIIICNILQDSKKEFLMEGIRGCVVKGGKVLLIFNKHTYIIFDSTFENSKHITLKQAMNTFHNLEKFEKKYYNRKQYWNEKYKISNIISNVSVAKFKGKNKGEKFLSLKVKQSLKDRKIFRRYNTIVIVNKKQCLIVKNKIAKRINREVNQVVIRKDGVFYTTNSKTYFYNFKKKYLIMPQKGFISAIKSGCILFFPNSVYIYDEITCKNRFLHKKFTDAGIAYRNESVLKSLDIFSFSENYYAAALVAKKYGICYKKYVMKYVIQKLESIDLDSNISKTILDFIANFRHKNYYGMACEAQKYQRIHLSQKLIEREQCIRKKTKFILEQCDKNFISTILRDSKNSIFKEYFFGEMKKRMRFGDILSCIRYPETYNEYKNFLKLYDVAYNNFLRIEHLTDEIFNNKIKKGILDYSLILDNKFNQRIAYFFKKLKAFKEKLGITKFKETETVDSTMFYLLRTKDYKNAFVLKYISMMSRQKFEFLKNLSERDLS</sequence>
<comment type="caution">
    <text evidence="1">The sequence shown here is derived from an EMBL/GenBank/DDBJ whole genome shotgun (WGS) entry which is preliminary data.</text>
</comment>
<dbReference type="OrthoDB" id="10338078at2759"/>
<keyword evidence="2" id="KW-1185">Reference proteome</keyword>
<evidence type="ECO:0000313" key="2">
    <source>
        <dbReference type="Proteomes" id="UP000014978"/>
    </source>
</evidence>
<evidence type="ECO:0000313" key="1">
    <source>
        <dbReference type="EMBL" id="EPR78356.1"/>
    </source>
</evidence>
<organism evidence="1 2">
    <name type="scientific">Spraguea lophii (strain 42_110)</name>
    <name type="common">Microsporidian parasite</name>
    <dbReference type="NCBI Taxonomy" id="1358809"/>
    <lineage>
        <taxon>Eukaryota</taxon>
        <taxon>Fungi</taxon>
        <taxon>Fungi incertae sedis</taxon>
        <taxon>Microsporidia</taxon>
        <taxon>Spragueidae</taxon>
        <taxon>Spraguea</taxon>
    </lineage>
</organism>
<accession>S7W6F0</accession>
<dbReference type="VEuPathDB" id="MicrosporidiaDB:SLOPH_1189"/>
<protein>
    <submittedName>
        <fullName evidence="1">Uncharacterized protein</fullName>
    </submittedName>
</protein>
<dbReference type="InParanoid" id="S7W6F0"/>
<dbReference type="EMBL" id="ATCN01000843">
    <property type="protein sequence ID" value="EPR78356.1"/>
    <property type="molecule type" value="Genomic_DNA"/>
</dbReference>
<dbReference type="OMA" id="FTTKECI"/>
<name>S7W6F0_SPRLO</name>
<dbReference type="Proteomes" id="UP000014978">
    <property type="component" value="Unassembled WGS sequence"/>
</dbReference>
<proteinExistence type="predicted"/>
<dbReference type="AlphaFoldDB" id="S7W6F0"/>
<dbReference type="HOGENOM" id="CLU_545352_0_0_1"/>